<protein>
    <recommendedName>
        <fullName evidence="3">KIF-binding protein</fullName>
    </recommendedName>
</protein>
<evidence type="ECO:0000256" key="5">
    <source>
        <dbReference type="ARBA" id="ARBA00023212"/>
    </source>
</evidence>
<dbReference type="Proteomes" id="UP000695000">
    <property type="component" value="Unplaced"/>
</dbReference>
<gene>
    <name evidence="8" type="primary">LOC108568022</name>
</gene>
<evidence type="ECO:0000256" key="1">
    <source>
        <dbReference type="ARBA" id="ARBA00004245"/>
    </source>
</evidence>
<dbReference type="Pfam" id="PF13181">
    <property type="entry name" value="TPR_8"/>
    <property type="match status" value="1"/>
</dbReference>
<evidence type="ECO:0000256" key="4">
    <source>
        <dbReference type="ARBA" id="ARBA00022490"/>
    </source>
</evidence>
<comment type="subcellular location">
    <subcellularLocation>
        <location evidence="1">Cytoplasm</location>
        <location evidence="1">Cytoskeleton</location>
    </subcellularLocation>
</comment>
<name>A0ABM1NC06_NICVS</name>
<dbReference type="SUPFAM" id="SSF48452">
    <property type="entry name" value="TPR-like"/>
    <property type="match status" value="1"/>
</dbReference>
<dbReference type="InterPro" id="IPR022083">
    <property type="entry name" value="KBP"/>
</dbReference>
<reference evidence="8" key="1">
    <citation type="submission" date="2025-08" db="UniProtKB">
        <authorList>
            <consortium name="RefSeq"/>
        </authorList>
    </citation>
    <scope>IDENTIFICATION</scope>
    <source>
        <tissue evidence="8">Whole Larva</tissue>
    </source>
</reference>
<dbReference type="RefSeq" id="XP_017784356.1">
    <property type="nucleotide sequence ID" value="XM_017928867.1"/>
</dbReference>
<proteinExistence type="inferred from homology"/>
<keyword evidence="4" id="KW-0963">Cytoplasm</keyword>
<keyword evidence="5" id="KW-0206">Cytoskeleton</keyword>
<dbReference type="Gene3D" id="1.25.40.10">
    <property type="entry name" value="Tetratricopeptide repeat domain"/>
    <property type="match status" value="1"/>
</dbReference>
<accession>A0ABM1NC06</accession>
<evidence type="ECO:0000313" key="8">
    <source>
        <dbReference type="RefSeq" id="XP_017784356.1"/>
    </source>
</evidence>
<feature type="region of interest" description="Disordered" evidence="6">
    <location>
        <begin position="503"/>
        <end position="525"/>
    </location>
</feature>
<dbReference type="InterPro" id="IPR019734">
    <property type="entry name" value="TPR_rpt"/>
</dbReference>
<dbReference type="GeneID" id="108568022"/>
<evidence type="ECO:0000313" key="7">
    <source>
        <dbReference type="Proteomes" id="UP000695000"/>
    </source>
</evidence>
<dbReference type="PANTHER" id="PTHR46321:SF1">
    <property type="entry name" value="KIF-BINDING PROTEIN"/>
    <property type="match status" value="1"/>
</dbReference>
<evidence type="ECO:0000256" key="2">
    <source>
        <dbReference type="ARBA" id="ARBA00010305"/>
    </source>
</evidence>
<organism evidence="7 8">
    <name type="scientific">Nicrophorus vespilloides</name>
    <name type="common">Boreal carrion beetle</name>
    <dbReference type="NCBI Taxonomy" id="110193"/>
    <lineage>
        <taxon>Eukaryota</taxon>
        <taxon>Metazoa</taxon>
        <taxon>Ecdysozoa</taxon>
        <taxon>Arthropoda</taxon>
        <taxon>Hexapoda</taxon>
        <taxon>Insecta</taxon>
        <taxon>Pterygota</taxon>
        <taxon>Neoptera</taxon>
        <taxon>Endopterygota</taxon>
        <taxon>Coleoptera</taxon>
        <taxon>Polyphaga</taxon>
        <taxon>Staphyliniformia</taxon>
        <taxon>Silphidae</taxon>
        <taxon>Nicrophorinae</taxon>
        <taxon>Nicrophorus</taxon>
    </lineage>
</organism>
<comment type="similarity">
    <text evidence="2">Belongs to the KIF-binding protein family.</text>
</comment>
<dbReference type="Pfam" id="PF12309">
    <property type="entry name" value="KBP_C"/>
    <property type="match status" value="1"/>
</dbReference>
<dbReference type="InterPro" id="IPR011990">
    <property type="entry name" value="TPR-like_helical_dom_sf"/>
</dbReference>
<sequence>MAALSEATCKELEDLFENLKKTSQKPEVLKHDAGDKTQQNLLQEMFVSLQTRLDEIFATVKETEGQTKVLAMKSSLFYENAKIKLTVDDFAASKENLDKALEIIKDYITDPFMVYLHLRIINHLAFTLSKLGDYEKAKELLEEITTLEAKPDVIIYSTEELFAVGPLKNSEAKVKMHSINMNNLQMLSWIYSKMGLEKESAYVQHRILELELDYEECDPVDWAMRCTRVASLYLVKMLFVPARYYLSAAGSALDRVEAALIDHPELGKAQAELARGWIYYGLRLFDTSKSRDITKLCNKIFDDVPTTSSTEEVAHEVKLDDEEDALDDNLKFPNSEVKIAKVPAKFVNNTVEAHILFQHTQMWLKRARVYYTLRDYPFIYVNCVLDLSELYRFLAFYEPDLDSQYNVQKRRADALETLSTILKEVRPQCYIAVSVELLRELAEVQIELMGINLKRMYKMHDVSENQESLRRRMEGVYDIQSKLEKIGNMFGHGNLEETEMGAAGASEVSEVGKNGDEPGNQVDAC</sequence>
<keyword evidence="7" id="KW-1185">Reference proteome</keyword>
<evidence type="ECO:0000256" key="3">
    <source>
        <dbReference type="ARBA" id="ARBA00016840"/>
    </source>
</evidence>
<evidence type="ECO:0000256" key="6">
    <source>
        <dbReference type="SAM" id="MobiDB-lite"/>
    </source>
</evidence>
<dbReference type="PANTHER" id="PTHR46321">
    <property type="entry name" value="KIF1-BINDING PROTEIN"/>
    <property type="match status" value="1"/>
</dbReference>